<dbReference type="STRING" id="133385.A0A2T9YS74"/>
<feature type="region of interest" description="Disordered" evidence="4">
    <location>
        <begin position="363"/>
        <end position="412"/>
    </location>
</feature>
<proteinExistence type="inferred from homology"/>
<protein>
    <recommendedName>
        <fullName evidence="5">Sas10 C-terminal domain-containing protein</fullName>
    </recommendedName>
</protein>
<organism evidence="6 7">
    <name type="scientific">Smittium simulii</name>
    <dbReference type="NCBI Taxonomy" id="133385"/>
    <lineage>
        <taxon>Eukaryota</taxon>
        <taxon>Fungi</taxon>
        <taxon>Fungi incertae sedis</taxon>
        <taxon>Zoopagomycota</taxon>
        <taxon>Kickxellomycotina</taxon>
        <taxon>Harpellomycetes</taxon>
        <taxon>Harpellales</taxon>
        <taxon>Legeriomycetaceae</taxon>
        <taxon>Smittium</taxon>
    </lineage>
</organism>
<feature type="compositionally biased region" description="Polar residues" evidence="4">
    <location>
        <begin position="64"/>
        <end position="76"/>
    </location>
</feature>
<feature type="region of interest" description="Disordered" evidence="4">
    <location>
        <begin position="650"/>
        <end position="672"/>
    </location>
</feature>
<dbReference type="OrthoDB" id="1924577at2759"/>
<dbReference type="InterPro" id="IPR018972">
    <property type="entry name" value="Sas10_C_dom"/>
</dbReference>
<dbReference type="GO" id="GO:0000462">
    <property type="term" value="P:maturation of SSU-rRNA from tricistronic rRNA transcript (SSU-rRNA, 5.8S rRNA, LSU-rRNA)"/>
    <property type="evidence" value="ECO:0007669"/>
    <property type="project" value="TreeGrafter"/>
</dbReference>
<dbReference type="AlphaFoldDB" id="A0A2T9YS74"/>
<comment type="subcellular location">
    <subcellularLocation>
        <location evidence="1">Nucleus</location>
    </subcellularLocation>
</comment>
<keyword evidence="7" id="KW-1185">Reference proteome</keyword>
<dbReference type="PANTHER" id="PTHR13237">
    <property type="entry name" value="SOMETHING ABOUT SILENCING PROTEIN 10-RELATED"/>
    <property type="match status" value="1"/>
</dbReference>
<feature type="region of interest" description="Disordered" evidence="4">
    <location>
        <begin position="517"/>
        <end position="553"/>
    </location>
</feature>
<feature type="compositionally biased region" description="Basic and acidic residues" evidence="4">
    <location>
        <begin position="541"/>
        <end position="553"/>
    </location>
</feature>
<reference evidence="6 7" key="1">
    <citation type="journal article" date="2018" name="MBio">
        <title>Comparative Genomics Reveals the Core Gene Toolbox for the Fungus-Insect Symbiosis.</title>
        <authorList>
            <person name="Wang Y."/>
            <person name="Stata M."/>
            <person name="Wang W."/>
            <person name="Stajich J.E."/>
            <person name="White M.M."/>
            <person name="Moncalvo J.M."/>
        </authorList>
    </citation>
    <scope>NUCLEOTIDE SEQUENCE [LARGE SCALE GENOMIC DNA]</scope>
    <source>
        <strain evidence="6 7">SWE-8-4</strain>
    </source>
</reference>
<feature type="compositionally biased region" description="Polar residues" evidence="4">
    <location>
        <begin position="363"/>
        <end position="373"/>
    </location>
</feature>
<accession>A0A2T9YS74</accession>
<dbReference type="Proteomes" id="UP000245383">
    <property type="component" value="Unassembled WGS sequence"/>
</dbReference>
<evidence type="ECO:0000259" key="5">
    <source>
        <dbReference type="Pfam" id="PF09368"/>
    </source>
</evidence>
<evidence type="ECO:0000256" key="3">
    <source>
        <dbReference type="ARBA" id="ARBA00023242"/>
    </source>
</evidence>
<gene>
    <name evidence="6" type="ORF">BB561_001974</name>
</gene>
<feature type="compositionally biased region" description="Basic and acidic residues" evidence="4">
    <location>
        <begin position="27"/>
        <end position="48"/>
    </location>
</feature>
<sequence>MAKNKGLSNAKKKASAFSKTSSQTFDKNTELARRGSVKKIHDSSHIELEPQDQYFEDRDKILFQQDSDNHSLSSETEVFGLGQDESSSSDSDLSSADDNDYNSDASQASQSELSDEDAAWGSRKQAYYNKDEILASSDEEQAENDEESEAIRLQKRLFSSLSASDFLEDHLSISSKSPSSKLNSLPYSANKISSFSDLFESDFTSLATSNTPLHFKVDKNAQLAQINKMSLAEKKKLVASRYPELLGLLQQLRSSNNLASEYNQIIQKFRHFFGSTITKKNKEFLFLESLYQLHLLLISNISFYLILLSSDDPSISNISDHPVFTTINKTLDTIDIFDVSKDIFIKTLLYKIHLKSIGKFENQSDNTPNAITQDDSDLGSESDISSASESSYDSDQDEPISQKQSKSDKVSKKTDFSNRDFIKLQKKYSNAKSTNKNLDSLLDSNSGDMQDFGEQVALNNTDAIDKSTNIENKKLSLRYIANRAVSSKLKKQKAKAQQALVGDLDLPYAERSKFKIVDEKDQHQNSTKFDAGTELDLNPNDSDKAQSDDSKNEYYNEIKKSAKKNKRAKAAVSTERKSDAWKQVLEENIEIETMQAVETGDKRPINYQILKNKGLTPKRRKIDRNPRVKRKVKYEAAKKKLSSIRKTYKVPTSSYGGETTGIKSHLSKSTKF</sequence>
<dbReference type="PANTHER" id="PTHR13237:SF8">
    <property type="entry name" value="SOMETHING ABOUT SILENCING PROTEIN 10"/>
    <property type="match status" value="1"/>
</dbReference>
<evidence type="ECO:0000256" key="4">
    <source>
        <dbReference type="SAM" id="MobiDB-lite"/>
    </source>
</evidence>
<name>A0A2T9YS74_9FUNG</name>
<feature type="compositionally biased region" description="Low complexity" evidence="4">
    <location>
        <begin position="381"/>
        <end position="391"/>
    </location>
</feature>
<dbReference type="EMBL" id="MBFR01000062">
    <property type="protein sequence ID" value="PVU95195.1"/>
    <property type="molecule type" value="Genomic_DNA"/>
</dbReference>
<evidence type="ECO:0000256" key="2">
    <source>
        <dbReference type="ARBA" id="ARBA00010979"/>
    </source>
</evidence>
<dbReference type="Pfam" id="PF09368">
    <property type="entry name" value="Sas10"/>
    <property type="match status" value="1"/>
</dbReference>
<evidence type="ECO:0000256" key="1">
    <source>
        <dbReference type="ARBA" id="ARBA00004123"/>
    </source>
</evidence>
<feature type="region of interest" description="Disordered" evidence="4">
    <location>
        <begin position="1"/>
        <end position="119"/>
    </location>
</feature>
<feature type="domain" description="Sas10 C-terminal" evidence="5">
    <location>
        <begin position="600"/>
        <end position="672"/>
    </location>
</feature>
<comment type="caution">
    <text evidence="6">The sequence shown here is derived from an EMBL/GenBank/DDBJ whole genome shotgun (WGS) entry which is preliminary data.</text>
</comment>
<evidence type="ECO:0000313" key="6">
    <source>
        <dbReference type="EMBL" id="PVU95195.1"/>
    </source>
</evidence>
<dbReference type="GO" id="GO:0032040">
    <property type="term" value="C:small-subunit processome"/>
    <property type="evidence" value="ECO:0007669"/>
    <property type="project" value="TreeGrafter"/>
</dbReference>
<comment type="similarity">
    <text evidence="2">Belongs to the SAS10 family.</text>
</comment>
<feature type="compositionally biased region" description="Low complexity" evidence="4">
    <location>
        <begin position="84"/>
        <end position="94"/>
    </location>
</feature>
<evidence type="ECO:0000313" key="7">
    <source>
        <dbReference type="Proteomes" id="UP000245383"/>
    </source>
</evidence>
<keyword evidence="3" id="KW-0539">Nucleus</keyword>